<accession>A0A5B2TMG6</accession>
<sequence length="127" mass="13171">MLARAGSPINAAVSAKAAVLGMATDYPGSRANASAGTETPAAGLAAERAFHQAREAPLMNTLLSGLPRLVPADPPLPGAGAGGRGWLALWLRRRATAWHLQQLDGHLLRDIGLSPPAPSRATPAEWR</sequence>
<organism evidence="2 3">
    <name type="scientific">Teichococcus oryzae</name>
    <dbReference type="NCBI Taxonomy" id="1608942"/>
    <lineage>
        <taxon>Bacteria</taxon>
        <taxon>Pseudomonadati</taxon>
        <taxon>Pseudomonadota</taxon>
        <taxon>Alphaproteobacteria</taxon>
        <taxon>Acetobacterales</taxon>
        <taxon>Roseomonadaceae</taxon>
        <taxon>Roseomonas</taxon>
    </lineage>
</organism>
<evidence type="ECO:0000313" key="3">
    <source>
        <dbReference type="Proteomes" id="UP000322110"/>
    </source>
</evidence>
<feature type="domain" description="YjiS-like" evidence="1">
    <location>
        <begin position="85"/>
        <end position="115"/>
    </location>
</feature>
<protein>
    <submittedName>
        <fullName evidence="2">DUF1127 domain-containing protein</fullName>
    </submittedName>
</protein>
<reference evidence="2 3" key="1">
    <citation type="journal article" date="2015" name="Int. J. Syst. Evol. Microbiol.">
        <title>Roseomonas oryzae sp. nov., isolated from paddy rhizosphere soil.</title>
        <authorList>
            <person name="Ramaprasad E.V."/>
            <person name="Sasikala Ch."/>
            <person name="Ramana Ch.V."/>
        </authorList>
    </citation>
    <scope>NUCLEOTIDE SEQUENCE [LARGE SCALE GENOMIC DNA]</scope>
    <source>
        <strain evidence="2 3">KCTC 42542</strain>
    </source>
</reference>
<dbReference type="Pfam" id="PF06568">
    <property type="entry name" value="YjiS-like"/>
    <property type="match status" value="1"/>
</dbReference>
<dbReference type="EMBL" id="VUKA01000001">
    <property type="protein sequence ID" value="KAA2214900.1"/>
    <property type="molecule type" value="Genomic_DNA"/>
</dbReference>
<keyword evidence="3" id="KW-1185">Reference proteome</keyword>
<name>A0A5B2TMG6_9PROT</name>
<evidence type="ECO:0000313" key="2">
    <source>
        <dbReference type="EMBL" id="KAA2214900.1"/>
    </source>
</evidence>
<dbReference type="Proteomes" id="UP000322110">
    <property type="component" value="Unassembled WGS sequence"/>
</dbReference>
<dbReference type="AlphaFoldDB" id="A0A5B2TMG6"/>
<proteinExistence type="predicted"/>
<evidence type="ECO:0000259" key="1">
    <source>
        <dbReference type="Pfam" id="PF06568"/>
    </source>
</evidence>
<comment type="caution">
    <text evidence="2">The sequence shown here is derived from an EMBL/GenBank/DDBJ whole genome shotgun (WGS) entry which is preliminary data.</text>
</comment>
<dbReference type="InterPro" id="IPR009506">
    <property type="entry name" value="YjiS-like"/>
</dbReference>
<gene>
    <name evidence="2" type="ORF">F0Q34_04265</name>
</gene>